<sequence>MLKLTYTHNGFYIDYLQESLEAWVTTRVILALRSGTSLCVEPSSASFLISLDLPYVNQLLEDVNEFTGEIVEVNRCDEEAMEVVLEGTWLGSDIASEEGIFVCRLSDRLESLLYQIWQESPVKIN</sequence>
<dbReference type="eggNOG" id="ENOG5032S84">
    <property type="taxonomic scope" value="Bacteria"/>
</dbReference>
<dbReference type="HOGENOM" id="CLU_160064_0_0_3"/>
<dbReference type="Proteomes" id="UP000001203">
    <property type="component" value="Chromosome circular"/>
</dbReference>
<dbReference type="KEGG" id="cyt:cce_3129"/>
<name>B1WX08_CROS5</name>
<dbReference type="RefSeq" id="WP_009547451.1">
    <property type="nucleotide sequence ID" value="NC_010546.1"/>
</dbReference>
<reference evidence="1 2" key="1">
    <citation type="journal article" date="2008" name="Proc. Natl. Acad. Sci. U.S.A.">
        <title>The genome of Cyanothece 51142, a unicellular diazotrophic cyanobacterium important in the marine nitrogen cycle.</title>
        <authorList>
            <person name="Welsh E.A."/>
            <person name="Liberton M."/>
            <person name="Stoeckel J."/>
            <person name="Loh T."/>
            <person name="Elvitigala T."/>
            <person name="Wang C."/>
            <person name="Wollam A."/>
            <person name="Fulton R.S."/>
            <person name="Clifton S.W."/>
            <person name="Jacobs J.M."/>
            <person name="Aurora R."/>
            <person name="Ghosh B.K."/>
            <person name="Sherman L.A."/>
            <person name="Smith R.D."/>
            <person name="Wilson R.K."/>
            <person name="Pakrasi H.B."/>
        </authorList>
    </citation>
    <scope>NUCLEOTIDE SEQUENCE [LARGE SCALE GENOMIC DNA]</scope>
    <source>
        <strain evidence="2">ATCC 51142 / BH68</strain>
    </source>
</reference>
<evidence type="ECO:0000313" key="2">
    <source>
        <dbReference type="Proteomes" id="UP000001203"/>
    </source>
</evidence>
<accession>B1WX08</accession>
<dbReference type="AlphaFoldDB" id="B1WX08"/>
<dbReference type="OrthoDB" id="530474at2"/>
<dbReference type="EMBL" id="CP000806">
    <property type="protein sequence ID" value="ACB52477.1"/>
    <property type="molecule type" value="Genomic_DNA"/>
</dbReference>
<proteinExistence type="predicted"/>
<protein>
    <submittedName>
        <fullName evidence="1">Uncharacterized protein</fullName>
    </submittedName>
</protein>
<organism evidence="1 2">
    <name type="scientific">Crocosphaera subtropica (strain ATCC 51142 / BH68)</name>
    <name type="common">Cyanothece sp. (strain ATCC 51142)</name>
    <dbReference type="NCBI Taxonomy" id="43989"/>
    <lineage>
        <taxon>Bacteria</taxon>
        <taxon>Bacillati</taxon>
        <taxon>Cyanobacteriota</taxon>
        <taxon>Cyanophyceae</taxon>
        <taxon>Oscillatoriophycideae</taxon>
        <taxon>Chroococcales</taxon>
        <taxon>Aphanothecaceae</taxon>
        <taxon>Crocosphaera</taxon>
        <taxon>Crocosphaera subtropica</taxon>
    </lineage>
</organism>
<gene>
    <name evidence="1" type="ordered locus">cce_3129</name>
</gene>
<dbReference type="InterPro" id="IPR054664">
    <property type="entry name" value="Alr0857-like"/>
</dbReference>
<keyword evidence="2" id="KW-1185">Reference proteome</keyword>
<dbReference type="NCBIfam" id="NF045647">
    <property type="entry name" value="alr0857_fam"/>
    <property type="match status" value="1"/>
</dbReference>
<evidence type="ECO:0000313" key="1">
    <source>
        <dbReference type="EMBL" id="ACB52477.1"/>
    </source>
</evidence>